<dbReference type="STRING" id="425104.Ssed_1406"/>
<dbReference type="HOGENOM" id="CLU_077650_7_1_6"/>
<gene>
    <name evidence="2" type="ordered locus">Ssed_1406</name>
</gene>
<evidence type="ECO:0000313" key="3">
    <source>
        <dbReference type="Proteomes" id="UP000002015"/>
    </source>
</evidence>
<dbReference type="Gene3D" id="1.10.3480.10">
    <property type="entry name" value="TorD-like"/>
    <property type="match status" value="1"/>
</dbReference>
<organism evidence="2 3">
    <name type="scientific">Shewanella sediminis (strain HAW-EB3)</name>
    <dbReference type="NCBI Taxonomy" id="425104"/>
    <lineage>
        <taxon>Bacteria</taxon>
        <taxon>Pseudomonadati</taxon>
        <taxon>Pseudomonadota</taxon>
        <taxon>Gammaproteobacteria</taxon>
        <taxon>Alteromonadales</taxon>
        <taxon>Shewanellaceae</taxon>
        <taxon>Shewanella</taxon>
    </lineage>
</organism>
<dbReference type="InterPro" id="IPR050289">
    <property type="entry name" value="TorD/DmsD_chaperones"/>
</dbReference>
<dbReference type="InterPro" id="IPR036411">
    <property type="entry name" value="TorD-like_sf"/>
</dbReference>
<proteinExistence type="predicted"/>
<dbReference type="InterPro" id="IPR026269">
    <property type="entry name" value="DmsD-type"/>
</dbReference>
<dbReference type="InterPro" id="IPR020945">
    <property type="entry name" value="DMSO/NO3_reduct_chaperone"/>
</dbReference>
<dbReference type="PANTHER" id="PTHR34227:SF13">
    <property type="entry name" value="TAT PROOFREADING CHAPERONE DMSD-RELATED"/>
    <property type="match status" value="1"/>
</dbReference>
<dbReference type="eggNOG" id="COG3381">
    <property type="taxonomic scope" value="Bacteria"/>
</dbReference>
<evidence type="ECO:0000256" key="1">
    <source>
        <dbReference type="ARBA" id="ARBA00023186"/>
    </source>
</evidence>
<protein>
    <submittedName>
        <fullName evidence="2">Cytoplasmic chaperone TorD family protein</fullName>
    </submittedName>
</protein>
<dbReference type="PANTHER" id="PTHR34227">
    <property type="entry name" value="CHAPERONE PROTEIN YCDY"/>
    <property type="match status" value="1"/>
</dbReference>
<dbReference type="Pfam" id="PF02613">
    <property type="entry name" value="Nitrate_red_del"/>
    <property type="match status" value="1"/>
</dbReference>
<accession>A8FT44</accession>
<dbReference type="Proteomes" id="UP000002015">
    <property type="component" value="Chromosome"/>
</dbReference>
<dbReference type="AlphaFoldDB" id="A8FT44"/>
<dbReference type="KEGG" id="sse:Ssed_1406"/>
<reference evidence="2 3" key="1">
    <citation type="submission" date="2007-08" db="EMBL/GenBank/DDBJ databases">
        <title>Complete sequence of Shewanella sediminis HAW-EB3.</title>
        <authorList>
            <consortium name="US DOE Joint Genome Institute"/>
            <person name="Copeland A."/>
            <person name="Lucas S."/>
            <person name="Lapidus A."/>
            <person name="Barry K."/>
            <person name="Glavina del Rio T."/>
            <person name="Dalin E."/>
            <person name="Tice H."/>
            <person name="Pitluck S."/>
            <person name="Chertkov O."/>
            <person name="Brettin T."/>
            <person name="Bruce D."/>
            <person name="Detter J.C."/>
            <person name="Han C."/>
            <person name="Schmutz J."/>
            <person name="Larimer F."/>
            <person name="Land M."/>
            <person name="Hauser L."/>
            <person name="Kyrpides N."/>
            <person name="Kim E."/>
            <person name="Zhao J.-S."/>
            <person name="Richardson P."/>
        </authorList>
    </citation>
    <scope>NUCLEOTIDE SEQUENCE [LARGE SCALE GENOMIC DNA]</scope>
    <source>
        <strain evidence="2 3">HAW-EB3</strain>
    </source>
</reference>
<dbReference type="SUPFAM" id="SSF89155">
    <property type="entry name" value="TorD-like"/>
    <property type="match status" value="1"/>
</dbReference>
<dbReference type="EMBL" id="CP000821">
    <property type="protein sequence ID" value="ABV36017.1"/>
    <property type="molecule type" value="Genomic_DNA"/>
</dbReference>
<sequence>MKQINNQDMYVAALRVLHNQFYHSPTSARLKELEQSGLLDTWPTLGSARVLNQAIIEISHSLQRDELKEVEMDYYRLFVGPGPVLAYPWGSVYTERENLVCGESTWAFQKFCRAHGVDLQPEQTGPTDHFGLMLAILAALLEQGNDQGINELLQQHLMPWAPRMLELVCQHAATDHYRGFAKLTAQLLDCLVNERALLISQKVLYF</sequence>
<keyword evidence="3" id="KW-1185">Reference proteome</keyword>
<name>A8FT44_SHESH</name>
<dbReference type="PIRSF" id="PIRSF004690">
    <property type="entry name" value="DmsD"/>
    <property type="match status" value="1"/>
</dbReference>
<evidence type="ECO:0000313" key="2">
    <source>
        <dbReference type="EMBL" id="ABV36017.1"/>
    </source>
</evidence>
<keyword evidence="1" id="KW-0143">Chaperone</keyword>